<feature type="domain" description="Ketopantoate reductase C-terminal" evidence="12">
    <location>
        <begin position="190"/>
        <end position="314"/>
    </location>
</feature>
<dbReference type="GO" id="GO:0050661">
    <property type="term" value="F:NADP binding"/>
    <property type="evidence" value="ECO:0007669"/>
    <property type="project" value="TreeGrafter"/>
</dbReference>
<dbReference type="InterPro" id="IPR036291">
    <property type="entry name" value="NAD(P)-bd_dom_sf"/>
</dbReference>
<dbReference type="Pfam" id="PF02558">
    <property type="entry name" value="ApbA"/>
    <property type="match status" value="1"/>
</dbReference>
<proteinExistence type="inferred from homology"/>
<evidence type="ECO:0000313" key="13">
    <source>
        <dbReference type="EMBL" id="EFF73842.1"/>
    </source>
</evidence>
<evidence type="ECO:0000256" key="2">
    <source>
        <dbReference type="ARBA" id="ARBA00007870"/>
    </source>
</evidence>
<dbReference type="GO" id="GO:0005737">
    <property type="term" value="C:cytoplasm"/>
    <property type="evidence" value="ECO:0007669"/>
    <property type="project" value="TreeGrafter"/>
</dbReference>
<feature type="domain" description="Ketopantoate reductase N-terminal" evidence="11">
    <location>
        <begin position="3"/>
        <end position="148"/>
    </location>
</feature>
<keyword evidence="5 10" id="KW-0566">Pantothenate biosynthesis</keyword>
<dbReference type="Proteomes" id="UP000004510">
    <property type="component" value="Unassembled WGS sequence"/>
</dbReference>
<evidence type="ECO:0000256" key="5">
    <source>
        <dbReference type="ARBA" id="ARBA00022655"/>
    </source>
</evidence>
<comment type="pathway">
    <text evidence="1 10">Cofactor biosynthesis; (R)-pantothenate biosynthesis; (R)-pantoate from 3-methyl-2-oxobutanoate: step 2/2.</text>
</comment>
<comment type="similarity">
    <text evidence="2 10">Belongs to the ketopantoate reductase family.</text>
</comment>
<dbReference type="PANTHER" id="PTHR43765">
    <property type="entry name" value="2-DEHYDROPANTOATE 2-REDUCTASE-RELATED"/>
    <property type="match status" value="1"/>
</dbReference>
<comment type="caution">
    <text evidence="13">The sequence shown here is derived from an EMBL/GenBank/DDBJ whole genome shotgun (WGS) entry which is preliminary data.</text>
</comment>
<dbReference type="EC" id="1.1.1.169" evidence="3 10"/>
<evidence type="ECO:0000259" key="12">
    <source>
        <dbReference type="Pfam" id="PF08546"/>
    </source>
</evidence>
<dbReference type="SUPFAM" id="SSF48179">
    <property type="entry name" value="6-phosphogluconate dehydrogenase C-terminal domain-like"/>
    <property type="match status" value="1"/>
</dbReference>
<protein>
    <recommendedName>
        <fullName evidence="4 10">2-dehydropantoate 2-reductase</fullName>
        <ecNumber evidence="3 10">1.1.1.169</ecNumber>
    </recommendedName>
    <alternativeName>
        <fullName evidence="8 10">Ketopantoate reductase</fullName>
    </alternativeName>
</protein>
<keyword evidence="6 10" id="KW-0521">NADP</keyword>
<sequence>MNIAMLGAGAMGCLFGGLLSESGQRVTLLDIDDAQLDAIRSHGLRLETDRGDRRIHGMSALRPEQCREAPDLLILFTKSLHTDAALRGVKALIGAPTRVLTLQNGLGNLEAVTRHVDPARVLVGMTTWPADLARPGHVSSHGTGVVRLRSAAADDAANIAANDAANDAADIAHISQVLDAAGLRCEVDTNVWKAIWEKVAFNAALNSLCAVTACSVGQLDLVADGGALARAVVSEVIAVARATGVDADESACHASVAHAIAHHRGHKPSMLQDVLAARPTEIEAINGEVVARAHAAGVPVPHTAMLLGLVRLIQARQSDLASWRTR</sequence>
<dbReference type="SUPFAM" id="SSF51735">
    <property type="entry name" value="NAD(P)-binding Rossmann-fold domains"/>
    <property type="match status" value="1"/>
</dbReference>
<reference evidence="14" key="1">
    <citation type="submission" date="2010-03" db="EMBL/GenBank/DDBJ databases">
        <title>Complete sequence of Mobiluncus curtisii ATCC 43063.</title>
        <authorList>
            <person name="Muzny D."/>
            <person name="Qin X."/>
            <person name="Deng J."/>
            <person name="Jiang H."/>
            <person name="Liu Y."/>
            <person name="Qu J."/>
            <person name="Song X.-Z."/>
            <person name="Zhang L."/>
            <person name="Thornton R."/>
            <person name="Coyle M."/>
            <person name="Francisco L."/>
            <person name="Jackson L."/>
            <person name="Javaid M."/>
            <person name="Korchina V."/>
            <person name="Kovar C."/>
            <person name="Mata R."/>
            <person name="Mathew T."/>
            <person name="Ngo R."/>
            <person name="Nguyen L."/>
            <person name="Nguyen N."/>
            <person name="Okwuonu G."/>
            <person name="Ongeri F."/>
            <person name="Pham C."/>
            <person name="Simmons D."/>
            <person name="Wilczek-Boney K."/>
            <person name="Hale W."/>
            <person name="Jakkamsetti A."/>
            <person name="Pham P."/>
            <person name="Ruth R."/>
            <person name="San Lucas F."/>
            <person name="Warren J."/>
            <person name="Zhang J."/>
            <person name="Zhao Z."/>
            <person name="Zhou C."/>
            <person name="Zhu D."/>
            <person name="Lee S."/>
            <person name="Bess C."/>
            <person name="Blankenburg K."/>
            <person name="Forbes L."/>
            <person name="Fu Q."/>
            <person name="Gubbala S."/>
            <person name="Hirani K."/>
            <person name="Jayaseelan J.C."/>
            <person name="Lara F."/>
            <person name="Munidasa M."/>
            <person name="Palculict T."/>
            <person name="Patil S."/>
            <person name="Pu L.-L."/>
            <person name="Saada N."/>
            <person name="Tang L."/>
            <person name="Weissenberger G."/>
            <person name="Zhu Y."/>
            <person name="Hemphill L."/>
            <person name="Shang Y."/>
            <person name="Youmans B."/>
            <person name="Ayvaz T."/>
            <person name="Ross M."/>
            <person name="Santibanez J."/>
            <person name="Aqrawi P."/>
            <person name="Gross S."/>
            <person name="Joshi V."/>
            <person name="Fowler G."/>
            <person name="Nazareth L."/>
            <person name="Reid J."/>
            <person name="Worley K."/>
            <person name="Petrosino J."/>
            <person name="Highlander S."/>
            <person name="Gibbs R."/>
            <person name="Gibbs R."/>
        </authorList>
    </citation>
    <scope>NUCLEOTIDE SEQUENCE [LARGE SCALE GENOMIC DNA]</scope>
    <source>
        <strain evidence="14">ATCC 43553</strain>
    </source>
</reference>
<dbReference type="HOGENOM" id="CLU_031468_0_0_4"/>
<dbReference type="FunFam" id="1.10.1040.10:FF:000017">
    <property type="entry name" value="2-dehydropantoate 2-reductase"/>
    <property type="match status" value="1"/>
</dbReference>
<dbReference type="GO" id="GO:0008677">
    <property type="term" value="F:2-dehydropantoate 2-reductase activity"/>
    <property type="evidence" value="ECO:0007669"/>
    <property type="project" value="UniProtKB-EC"/>
</dbReference>
<dbReference type="InterPro" id="IPR008927">
    <property type="entry name" value="6-PGluconate_DH-like_C_sf"/>
</dbReference>
<evidence type="ECO:0000256" key="7">
    <source>
        <dbReference type="ARBA" id="ARBA00023002"/>
    </source>
</evidence>
<dbReference type="Gene3D" id="1.10.1040.10">
    <property type="entry name" value="N-(1-d-carboxylethyl)-l-norvaline Dehydrogenase, domain 2"/>
    <property type="match status" value="1"/>
</dbReference>
<dbReference type="InterPro" id="IPR050838">
    <property type="entry name" value="Ketopantoate_reductase"/>
</dbReference>
<dbReference type="eggNOG" id="COG1893">
    <property type="taxonomic scope" value="Bacteria"/>
</dbReference>
<evidence type="ECO:0000256" key="9">
    <source>
        <dbReference type="ARBA" id="ARBA00048793"/>
    </source>
</evidence>
<dbReference type="PATRIC" id="fig|742159.3.peg.267"/>
<dbReference type="RefSeq" id="WP_006220919.1">
    <property type="nucleotide sequence ID" value="NZ_GG770409.1"/>
</dbReference>
<dbReference type="Gene3D" id="3.40.50.720">
    <property type="entry name" value="NAD(P)-binding Rossmann-like Domain"/>
    <property type="match status" value="1"/>
</dbReference>
<gene>
    <name evidence="13" type="primary">panE2</name>
    <name evidence="13" type="ORF">HMPREF0004_4781</name>
</gene>
<dbReference type="InterPro" id="IPR013752">
    <property type="entry name" value="KPA_reductase"/>
</dbReference>
<name>D4XH34_9BURK</name>
<evidence type="ECO:0000256" key="4">
    <source>
        <dbReference type="ARBA" id="ARBA00019465"/>
    </source>
</evidence>
<dbReference type="InterPro" id="IPR013332">
    <property type="entry name" value="KPR_N"/>
</dbReference>
<keyword evidence="7 10" id="KW-0560">Oxidoreductase</keyword>
<evidence type="ECO:0000256" key="6">
    <source>
        <dbReference type="ARBA" id="ARBA00022857"/>
    </source>
</evidence>
<comment type="catalytic activity">
    <reaction evidence="9 10">
        <text>(R)-pantoate + NADP(+) = 2-dehydropantoate + NADPH + H(+)</text>
        <dbReference type="Rhea" id="RHEA:16233"/>
        <dbReference type="ChEBI" id="CHEBI:11561"/>
        <dbReference type="ChEBI" id="CHEBI:15378"/>
        <dbReference type="ChEBI" id="CHEBI:15980"/>
        <dbReference type="ChEBI" id="CHEBI:57783"/>
        <dbReference type="ChEBI" id="CHEBI:58349"/>
        <dbReference type="EC" id="1.1.1.169"/>
    </reaction>
</comment>
<dbReference type="OrthoDB" id="8555723at2"/>
<dbReference type="InterPro" id="IPR003710">
    <property type="entry name" value="ApbA"/>
</dbReference>
<organism evidence="13 14">
    <name type="scientific">Achromobacter piechaudii ATCC 43553</name>
    <dbReference type="NCBI Taxonomy" id="742159"/>
    <lineage>
        <taxon>Bacteria</taxon>
        <taxon>Pseudomonadati</taxon>
        <taxon>Pseudomonadota</taxon>
        <taxon>Betaproteobacteria</taxon>
        <taxon>Burkholderiales</taxon>
        <taxon>Alcaligenaceae</taxon>
        <taxon>Achromobacter</taxon>
    </lineage>
</organism>
<evidence type="ECO:0000259" key="11">
    <source>
        <dbReference type="Pfam" id="PF02558"/>
    </source>
</evidence>
<comment type="function">
    <text evidence="10">Catalyzes the NADPH-dependent reduction of ketopantoate into pantoic acid.</text>
</comment>
<dbReference type="UniPathway" id="UPA00028">
    <property type="reaction ID" value="UER00004"/>
</dbReference>
<accession>D4XH34</accession>
<dbReference type="Pfam" id="PF08546">
    <property type="entry name" value="ApbA_C"/>
    <property type="match status" value="1"/>
</dbReference>
<evidence type="ECO:0000256" key="3">
    <source>
        <dbReference type="ARBA" id="ARBA00013014"/>
    </source>
</evidence>
<evidence type="ECO:0000256" key="10">
    <source>
        <dbReference type="RuleBase" id="RU362068"/>
    </source>
</evidence>
<evidence type="ECO:0000313" key="14">
    <source>
        <dbReference type="Proteomes" id="UP000004510"/>
    </source>
</evidence>
<dbReference type="EMBL" id="ADMS01000111">
    <property type="protein sequence ID" value="EFF73842.1"/>
    <property type="molecule type" value="Genomic_DNA"/>
</dbReference>
<evidence type="ECO:0000256" key="1">
    <source>
        <dbReference type="ARBA" id="ARBA00004994"/>
    </source>
</evidence>
<dbReference type="NCBIfam" id="TIGR00745">
    <property type="entry name" value="apbA_panE"/>
    <property type="match status" value="1"/>
</dbReference>
<dbReference type="PANTHER" id="PTHR43765:SF2">
    <property type="entry name" value="2-DEHYDROPANTOATE 2-REDUCTASE"/>
    <property type="match status" value="1"/>
</dbReference>
<evidence type="ECO:0000256" key="8">
    <source>
        <dbReference type="ARBA" id="ARBA00032024"/>
    </source>
</evidence>
<dbReference type="InterPro" id="IPR013328">
    <property type="entry name" value="6PGD_dom2"/>
</dbReference>
<dbReference type="GO" id="GO:0015940">
    <property type="term" value="P:pantothenate biosynthetic process"/>
    <property type="evidence" value="ECO:0007669"/>
    <property type="project" value="UniProtKB-UniPathway"/>
</dbReference>
<dbReference type="AlphaFoldDB" id="D4XH34"/>